<evidence type="ECO:0000313" key="8">
    <source>
        <dbReference type="EMBL" id="GFG83944.1"/>
    </source>
</evidence>
<organism evidence="8 9">
    <name type="scientific">Mycolicibacter algericus</name>
    <name type="common">Mycobacterium algericum</name>
    <dbReference type="NCBI Taxonomy" id="1288388"/>
    <lineage>
        <taxon>Bacteria</taxon>
        <taxon>Bacillati</taxon>
        <taxon>Actinomycetota</taxon>
        <taxon>Actinomycetes</taxon>
        <taxon>Mycobacteriales</taxon>
        <taxon>Mycobacteriaceae</taxon>
        <taxon>Mycolicibacter</taxon>
    </lineage>
</organism>
<keyword evidence="4 7" id="KW-0560">Oxidoreductase</keyword>
<dbReference type="EMBL" id="BLKY01000001">
    <property type="protein sequence ID" value="GFG83944.1"/>
    <property type="molecule type" value="Genomic_DNA"/>
</dbReference>
<dbReference type="GO" id="GO:0005506">
    <property type="term" value="F:iron ion binding"/>
    <property type="evidence" value="ECO:0007669"/>
    <property type="project" value="InterPro"/>
</dbReference>
<dbReference type="Proteomes" id="UP000465305">
    <property type="component" value="Unassembled WGS sequence"/>
</dbReference>
<keyword evidence="5 7" id="KW-0408">Iron</keyword>
<dbReference type="GO" id="GO:0020037">
    <property type="term" value="F:heme binding"/>
    <property type="evidence" value="ECO:0007669"/>
    <property type="project" value="InterPro"/>
</dbReference>
<dbReference type="PANTHER" id="PTHR46696">
    <property type="entry name" value="P450, PUTATIVE (EUROFUNG)-RELATED"/>
    <property type="match status" value="1"/>
</dbReference>
<keyword evidence="2 7" id="KW-0349">Heme</keyword>
<dbReference type="InterPro" id="IPR017972">
    <property type="entry name" value="Cyt_P450_CS"/>
</dbReference>
<evidence type="ECO:0000256" key="2">
    <source>
        <dbReference type="ARBA" id="ARBA00022617"/>
    </source>
</evidence>
<accession>A0A7I9Y5U1</accession>
<comment type="caution">
    <text evidence="8">The sequence shown here is derived from an EMBL/GenBank/DDBJ whole genome shotgun (WGS) entry which is preliminary data.</text>
</comment>
<dbReference type="SUPFAM" id="SSF48264">
    <property type="entry name" value="Cytochrome P450"/>
    <property type="match status" value="1"/>
</dbReference>
<evidence type="ECO:0000256" key="6">
    <source>
        <dbReference type="ARBA" id="ARBA00023033"/>
    </source>
</evidence>
<evidence type="ECO:0000313" key="9">
    <source>
        <dbReference type="Proteomes" id="UP000465305"/>
    </source>
</evidence>
<protein>
    <submittedName>
        <fullName evidence="8">Cytochrome P450</fullName>
    </submittedName>
</protein>
<evidence type="ECO:0000256" key="3">
    <source>
        <dbReference type="ARBA" id="ARBA00022723"/>
    </source>
</evidence>
<dbReference type="PANTHER" id="PTHR46696:SF6">
    <property type="entry name" value="P450, PUTATIVE (EUROFUNG)-RELATED"/>
    <property type="match status" value="1"/>
</dbReference>
<evidence type="ECO:0000256" key="7">
    <source>
        <dbReference type="RuleBase" id="RU000461"/>
    </source>
</evidence>
<dbReference type="GO" id="GO:0016705">
    <property type="term" value="F:oxidoreductase activity, acting on paired donors, with incorporation or reduction of molecular oxygen"/>
    <property type="evidence" value="ECO:0007669"/>
    <property type="project" value="InterPro"/>
</dbReference>
<dbReference type="Pfam" id="PF00067">
    <property type="entry name" value="p450"/>
    <property type="match status" value="1"/>
</dbReference>
<keyword evidence="3 7" id="KW-0479">Metal-binding</keyword>
<sequence length="409" mass="45872">MTDTRTVEQQRAEVDLDHHSPEFREAPHATFRQMRESGCPVAYSHHYDGFWALTDYASVFDAARDDALFNSYPSVGVPASGMPFPILPIESDPPQTIELRDITLRQFSPGSAERALPAALEMIDEAIDAFIERGECDLVTELTTPLPARLILRLLKFDESRCMEWVDWVHTLVHYRAHDPEKSATAGMELFAEINKHMQQRRAEGLGDDLFSDILRGTLNGEPLDDTQIAMYTFLMMLGGMDTTSGFTGNVLLRLCEDSELRQQLINDPEMIKKGTDELLRLYTPTLGLARTVSRDTDFHGQSLCAGDRAILMWAAANRDPAMFENPETLDLSRPNAKKQMAFGVGVHRCLGSHYAKMMFQVMLGQILARLPDFELAGQPQRFEDAGEVYAVCKLPVKFTPGNRIGVAK</sequence>
<proteinExistence type="inferred from homology"/>
<evidence type="ECO:0000256" key="4">
    <source>
        <dbReference type="ARBA" id="ARBA00023002"/>
    </source>
</evidence>
<dbReference type="InterPro" id="IPR036396">
    <property type="entry name" value="Cyt_P450_sf"/>
</dbReference>
<dbReference type="InterPro" id="IPR002397">
    <property type="entry name" value="Cyt_P450_B"/>
</dbReference>
<keyword evidence="6 7" id="KW-0503">Monooxygenase</keyword>
<dbReference type="PROSITE" id="PS00086">
    <property type="entry name" value="CYTOCHROME_P450"/>
    <property type="match status" value="1"/>
</dbReference>
<dbReference type="RefSeq" id="WP_083040292.1">
    <property type="nucleotide sequence ID" value="NZ_BLKY01000001.1"/>
</dbReference>
<name>A0A7I9Y5U1_MYCAL</name>
<evidence type="ECO:0000256" key="5">
    <source>
        <dbReference type="ARBA" id="ARBA00023004"/>
    </source>
</evidence>
<dbReference type="AlphaFoldDB" id="A0A7I9Y5U1"/>
<evidence type="ECO:0000256" key="1">
    <source>
        <dbReference type="ARBA" id="ARBA00010617"/>
    </source>
</evidence>
<dbReference type="Gene3D" id="1.10.630.10">
    <property type="entry name" value="Cytochrome P450"/>
    <property type="match status" value="1"/>
</dbReference>
<dbReference type="GO" id="GO:0004497">
    <property type="term" value="F:monooxygenase activity"/>
    <property type="evidence" value="ECO:0007669"/>
    <property type="project" value="UniProtKB-KW"/>
</dbReference>
<dbReference type="InterPro" id="IPR001128">
    <property type="entry name" value="Cyt_P450"/>
</dbReference>
<dbReference type="PRINTS" id="PR00359">
    <property type="entry name" value="BP450"/>
</dbReference>
<reference evidence="8 9" key="1">
    <citation type="journal article" date="2019" name="Emerg. Microbes Infect.">
        <title>Comprehensive subspecies identification of 175 nontuberculous mycobacteria species based on 7547 genomic profiles.</title>
        <authorList>
            <person name="Matsumoto Y."/>
            <person name="Kinjo T."/>
            <person name="Motooka D."/>
            <person name="Nabeya D."/>
            <person name="Jung N."/>
            <person name="Uechi K."/>
            <person name="Horii T."/>
            <person name="Iida T."/>
            <person name="Fujita J."/>
            <person name="Nakamura S."/>
        </authorList>
    </citation>
    <scope>NUCLEOTIDE SEQUENCE [LARGE SCALE GENOMIC DNA]</scope>
    <source>
        <strain evidence="8 9">JCM 30723</strain>
    </source>
</reference>
<comment type="similarity">
    <text evidence="1 7">Belongs to the cytochrome P450 family.</text>
</comment>
<gene>
    <name evidence="8" type="ORF">MALGJ_06200</name>
</gene>